<dbReference type="InterPro" id="IPR038765">
    <property type="entry name" value="Papain-like_cys_pep_sf"/>
</dbReference>
<dbReference type="Proteomes" id="UP000236370">
    <property type="component" value="Unassembled WGS sequence"/>
</dbReference>
<evidence type="ECO:0000313" key="2">
    <source>
        <dbReference type="Proteomes" id="UP000236370"/>
    </source>
</evidence>
<gene>
    <name evidence="1" type="ORF">CK820_G0056962</name>
</gene>
<dbReference type="STRING" id="9598.ENSPTRP00000061327"/>
<accession>A0A2J8IJJ6</accession>
<organism evidence="1 2">
    <name type="scientific">Pan troglodytes</name>
    <name type="common">Chimpanzee</name>
    <dbReference type="NCBI Taxonomy" id="9598"/>
    <lineage>
        <taxon>Eukaryota</taxon>
        <taxon>Metazoa</taxon>
        <taxon>Chordata</taxon>
        <taxon>Craniata</taxon>
        <taxon>Vertebrata</taxon>
        <taxon>Euteleostomi</taxon>
        <taxon>Mammalia</taxon>
        <taxon>Eutheria</taxon>
        <taxon>Euarchontoglires</taxon>
        <taxon>Primates</taxon>
        <taxon>Haplorrhini</taxon>
        <taxon>Catarrhini</taxon>
        <taxon>Hominidae</taxon>
        <taxon>Pan</taxon>
    </lineage>
</organism>
<name>A0A2J8IJJ6_PANTR</name>
<dbReference type="EMBL" id="NBAG03002983">
    <property type="protein sequence ID" value="PNI10689.1"/>
    <property type="molecule type" value="Genomic_DNA"/>
</dbReference>
<sequence length="82" mass="9381">MSCMLFRLHRVELSQRTLLLLCQTQEGQWYKMDDAEVTASGITSPLSQEAYVLFYIQKNEFGTPSYSVSIGREPRALCAEDK</sequence>
<protein>
    <submittedName>
        <fullName evidence="1">USP17L8 isoform 1</fullName>
    </submittedName>
</protein>
<dbReference type="SUPFAM" id="SSF54001">
    <property type="entry name" value="Cysteine proteinases"/>
    <property type="match status" value="1"/>
</dbReference>
<reference evidence="1 2" key="1">
    <citation type="submission" date="2017-12" db="EMBL/GenBank/DDBJ databases">
        <title>High-resolution comparative analysis of great ape genomes.</title>
        <authorList>
            <person name="Pollen A."/>
            <person name="Hastie A."/>
            <person name="Hormozdiari F."/>
            <person name="Dougherty M."/>
            <person name="Liu R."/>
            <person name="Chaisson M."/>
            <person name="Hoppe E."/>
            <person name="Hill C."/>
            <person name="Pang A."/>
            <person name="Hillier L."/>
            <person name="Baker C."/>
            <person name="Armstrong J."/>
            <person name="Shendure J."/>
            <person name="Paten B."/>
            <person name="Wilson R."/>
            <person name="Chao H."/>
            <person name="Schneider V."/>
            <person name="Ventura M."/>
            <person name="Kronenberg Z."/>
            <person name="Murali S."/>
            <person name="Gordon D."/>
            <person name="Cantsilieris S."/>
            <person name="Munson K."/>
            <person name="Nelson B."/>
            <person name="Raja A."/>
            <person name="Underwood J."/>
            <person name="Diekhans M."/>
            <person name="Fiddes I."/>
            <person name="Haussler D."/>
            <person name="Eichler E."/>
        </authorList>
    </citation>
    <scope>NUCLEOTIDE SEQUENCE [LARGE SCALE GENOMIC DNA]</scope>
    <source>
        <strain evidence="1">Yerkes chimp pedigree #C0471</strain>
    </source>
</reference>
<comment type="caution">
    <text evidence="1">The sequence shown here is derived from an EMBL/GenBank/DDBJ whole genome shotgun (WGS) entry which is preliminary data.</text>
</comment>
<dbReference type="Gene3D" id="3.90.70.10">
    <property type="entry name" value="Cysteine proteinases"/>
    <property type="match status" value="1"/>
</dbReference>
<dbReference type="AlphaFoldDB" id="A0A2J8IJJ6"/>
<proteinExistence type="predicted"/>
<evidence type="ECO:0000313" key="1">
    <source>
        <dbReference type="EMBL" id="PNI10689.1"/>
    </source>
</evidence>